<evidence type="ECO:0000313" key="3">
    <source>
        <dbReference type="Proteomes" id="UP000053676"/>
    </source>
</evidence>
<name>W2T9I1_NECAM</name>
<feature type="region of interest" description="Disordered" evidence="1">
    <location>
        <begin position="1"/>
        <end position="34"/>
    </location>
</feature>
<evidence type="ECO:0000313" key="2">
    <source>
        <dbReference type="EMBL" id="ETN77846.1"/>
    </source>
</evidence>
<feature type="compositionally biased region" description="Basic and acidic residues" evidence="1">
    <location>
        <begin position="21"/>
        <end position="34"/>
    </location>
</feature>
<gene>
    <name evidence="2" type="ORF">NECAME_10746</name>
</gene>
<keyword evidence="3" id="KW-1185">Reference proteome</keyword>
<dbReference type="EMBL" id="KI660147">
    <property type="protein sequence ID" value="ETN77846.1"/>
    <property type="molecule type" value="Genomic_DNA"/>
</dbReference>
<dbReference type="AlphaFoldDB" id="W2T9I1"/>
<reference evidence="3" key="1">
    <citation type="journal article" date="2014" name="Nat. Genet.">
        <title>Genome of the human hookworm Necator americanus.</title>
        <authorList>
            <person name="Tang Y.T."/>
            <person name="Gao X."/>
            <person name="Rosa B.A."/>
            <person name="Abubucker S."/>
            <person name="Hallsworth-Pepin K."/>
            <person name="Martin J."/>
            <person name="Tyagi R."/>
            <person name="Heizer E."/>
            <person name="Zhang X."/>
            <person name="Bhonagiri-Palsikar V."/>
            <person name="Minx P."/>
            <person name="Warren W.C."/>
            <person name="Wang Q."/>
            <person name="Zhan B."/>
            <person name="Hotez P.J."/>
            <person name="Sternberg P.W."/>
            <person name="Dougall A."/>
            <person name="Gaze S.T."/>
            <person name="Mulvenna J."/>
            <person name="Sotillo J."/>
            <person name="Ranganathan S."/>
            <person name="Rabelo E.M."/>
            <person name="Wilson R.K."/>
            <person name="Felgner P.L."/>
            <person name="Bethony J."/>
            <person name="Hawdon J.M."/>
            <person name="Gasser R.B."/>
            <person name="Loukas A."/>
            <person name="Mitreva M."/>
        </authorList>
    </citation>
    <scope>NUCLEOTIDE SEQUENCE [LARGE SCALE GENOMIC DNA]</scope>
</reference>
<sequence>MKGRRSVNSNVGDPNSLADDAVEKENTKAPTDVHPRFIDELGRNCSKRRGLKRETVIVDQNVYSRKDLVSRFRDSHERFDANNGCRR</sequence>
<organism evidence="2 3">
    <name type="scientific">Necator americanus</name>
    <name type="common">Human hookworm</name>
    <dbReference type="NCBI Taxonomy" id="51031"/>
    <lineage>
        <taxon>Eukaryota</taxon>
        <taxon>Metazoa</taxon>
        <taxon>Ecdysozoa</taxon>
        <taxon>Nematoda</taxon>
        <taxon>Chromadorea</taxon>
        <taxon>Rhabditida</taxon>
        <taxon>Rhabditina</taxon>
        <taxon>Rhabditomorpha</taxon>
        <taxon>Strongyloidea</taxon>
        <taxon>Ancylostomatidae</taxon>
        <taxon>Bunostominae</taxon>
        <taxon>Necator</taxon>
    </lineage>
</organism>
<proteinExistence type="predicted"/>
<protein>
    <submittedName>
        <fullName evidence="2">Uncharacterized protein</fullName>
    </submittedName>
</protein>
<evidence type="ECO:0000256" key="1">
    <source>
        <dbReference type="SAM" id="MobiDB-lite"/>
    </source>
</evidence>
<dbReference type="Proteomes" id="UP000053676">
    <property type="component" value="Unassembled WGS sequence"/>
</dbReference>
<feature type="compositionally biased region" description="Polar residues" evidence="1">
    <location>
        <begin position="1"/>
        <end position="13"/>
    </location>
</feature>
<accession>W2T9I1</accession>
<dbReference type="KEGG" id="nai:NECAME_10746"/>